<dbReference type="AlphaFoldDB" id="C3PHB7"/>
<dbReference type="HOGENOM" id="CLU_100910_0_0_11"/>
<evidence type="ECO:0000256" key="2">
    <source>
        <dbReference type="SAM" id="SignalP"/>
    </source>
</evidence>
<reference evidence="3 4" key="1">
    <citation type="journal article" date="2010" name="BMC Genomics">
        <title>Complete genome sequence and lifestyle of black-pigmented Corynebacterium aurimucosum ATCC 700975 (formerly C. nigricans CN-1) isolated from a vaginal swab of a woman with spontaneous abortion.</title>
        <authorList>
            <person name="Trost E."/>
            <person name="Gotker S."/>
            <person name="Schneider J."/>
            <person name="Schneiker-Bekel S."/>
            <person name="Szczepanowski R."/>
            <person name="Tilker A."/>
            <person name="Viehoever P."/>
            <person name="Arnold W."/>
            <person name="Bekel T."/>
            <person name="Blom J."/>
            <person name="Gartemann K.H."/>
            <person name="Linke B."/>
            <person name="Goesmann A."/>
            <person name="Puhler A."/>
            <person name="Shukla S.K."/>
            <person name="Tauch A."/>
        </authorList>
    </citation>
    <scope>NUCLEOTIDE SEQUENCE [LARGE SCALE GENOMIC DNA]</scope>
    <source>
        <strain evidence="4">ATCC 700975 / DSM 44827 / CIP 107346 / CN-1</strain>
    </source>
</reference>
<feature type="region of interest" description="Disordered" evidence="1">
    <location>
        <begin position="39"/>
        <end position="131"/>
    </location>
</feature>
<gene>
    <name evidence="3" type="ordered locus">cauri_1628</name>
</gene>
<evidence type="ECO:0000313" key="4">
    <source>
        <dbReference type="Proteomes" id="UP000002077"/>
    </source>
</evidence>
<dbReference type="STRING" id="548476.cauri_1628"/>
<keyword evidence="2" id="KW-0732">Signal</keyword>
<protein>
    <submittedName>
        <fullName evidence="3">Putative secreted protein</fullName>
    </submittedName>
</protein>
<name>C3PHB7_CORA7</name>
<evidence type="ECO:0000256" key="1">
    <source>
        <dbReference type="SAM" id="MobiDB-lite"/>
    </source>
</evidence>
<feature type="signal peptide" evidence="2">
    <location>
        <begin position="1"/>
        <end position="34"/>
    </location>
</feature>
<evidence type="ECO:0000313" key="3">
    <source>
        <dbReference type="EMBL" id="ACP33221.1"/>
    </source>
</evidence>
<proteinExistence type="predicted"/>
<accession>C3PHB7</accession>
<feature type="compositionally biased region" description="Basic and acidic residues" evidence="1">
    <location>
        <begin position="58"/>
        <end position="93"/>
    </location>
</feature>
<keyword evidence="4" id="KW-1185">Reference proteome</keyword>
<organism evidence="3 4">
    <name type="scientific">Corynebacterium aurimucosum (strain ATCC 700975 / DSM 44827 / CIP 107346 / CN-1)</name>
    <name type="common">Corynebacterium nigricans</name>
    <dbReference type="NCBI Taxonomy" id="548476"/>
    <lineage>
        <taxon>Bacteria</taxon>
        <taxon>Bacillati</taxon>
        <taxon>Actinomycetota</taxon>
        <taxon>Actinomycetes</taxon>
        <taxon>Mycobacteriales</taxon>
        <taxon>Corynebacteriaceae</taxon>
        <taxon>Corynebacterium</taxon>
    </lineage>
</organism>
<feature type="chain" id="PRO_5038740086" evidence="2">
    <location>
        <begin position="35"/>
        <end position="255"/>
    </location>
</feature>
<feature type="compositionally biased region" description="Low complexity" evidence="1">
    <location>
        <begin position="44"/>
        <end position="57"/>
    </location>
</feature>
<dbReference type="OrthoDB" id="4426207at2"/>
<dbReference type="Proteomes" id="UP000002077">
    <property type="component" value="Chromosome"/>
</dbReference>
<dbReference type="EMBL" id="CP001601">
    <property type="protein sequence ID" value="ACP33221.1"/>
    <property type="molecule type" value="Genomic_DNA"/>
</dbReference>
<sequence length="255" mass="27553">MSFLSIFRSFPLSFLTPAKKSLIAVALVAPLSLAACGSDDENAGDTASSAAKTTTTTKSKEKTSEEKTSEEKKEGKDKKDGEENKDNAAKPEGENPEAANQTLANPFEEGADPFQNMPKVEPVQGEAASQEDVDGINALVRGMYEQQTMRSFVKYLPEHTCAAIRNDPNSGLDQVDYNQVPDVPMNQLKDMMAAAGQDTSQMDGFDWSKTGVESINDVVVNGDDASATVNVNTSQGRDSSTMRFKRENGNWTFCG</sequence>
<dbReference type="KEGG" id="car:cauri_1628"/>
<dbReference type="eggNOG" id="ENOG5031IYV">
    <property type="taxonomic scope" value="Bacteria"/>
</dbReference>